<keyword evidence="7" id="KW-1185">Reference proteome</keyword>
<keyword evidence="3 5" id="KW-1133">Transmembrane helix</keyword>
<keyword evidence="2 5" id="KW-0812">Transmembrane</keyword>
<feature type="transmembrane region" description="Helical" evidence="5">
    <location>
        <begin position="159"/>
        <end position="192"/>
    </location>
</feature>
<comment type="subcellular location">
    <subcellularLocation>
        <location evidence="1">Membrane</location>
    </subcellularLocation>
</comment>
<dbReference type="Gene3D" id="1.20.1070.10">
    <property type="entry name" value="Rhodopsin 7-helix transmembrane proteins"/>
    <property type="match status" value="1"/>
</dbReference>
<keyword evidence="4 5" id="KW-0472">Membrane</keyword>
<dbReference type="PROSITE" id="PS50262">
    <property type="entry name" value="G_PROTEIN_RECEP_F1_2"/>
    <property type="match status" value="1"/>
</dbReference>
<evidence type="ECO:0000256" key="4">
    <source>
        <dbReference type="ARBA" id="ARBA00023136"/>
    </source>
</evidence>
<sequence length="321" mass="37982">MDFIILLYIFYFIVFVGFLSSTFTFFHYLFYVKTKTSYGIICLSLSFSNILALLPMIFFILFVDTKLYDISENVNQKFGLLFLLGYYSNTFCKVLISINRFVAIHLPIKYDNIFCKKNIYWACFIYWFMSILMCIPFSLNQNCYFEYLNYILSYAKTDFCLYISSILNFFFGITIAFTIILIDTSIFFLLIIKKYFIIDSKKIKIKKKDFKSHSGISLKLNLTIFYRTFISNCLFVFTIISLRYISREFSNNFNMFFVSTSFTWATYHTIDGIVVGLLNKDVRKHLKSFVCLYRDTKKISITKKTLSKKSKTPVNLPKNIM</sequence>
<reference evidence="8" key="1">
    <citation type="submission" date="2022-10" db="UniProtKB">
        <authorList>
            <consortium name="WormBaseParasite"/>
        </authorList>
    </citation>
    <scope>IDENTIFICATION</scope>
</reference>
<feature type="transmembrane region" description="Helical" evidence="5">
    <location>
        <begin position="78"/>
        <end position="98"/>
    </location>
</feature>
<dbReference type="SUPFAM" id="SSF81321">
    <property type="entry name" value="Family A G protein-coupled receptor-like"/>
    <property type="match status" value="1"/>
</dbReference>
<dbReference type="InterPro" id="IPR019430">
    <property type="entry name" value="7TM_GPCR_serpentine_rcpt_Srx"/>
</dbReference>
<dbReference type="PANTHER" id="PTHR23017:SF3">
    <property type="entry name" value="G-PROTEIN COUPLED RECEPTORS FAMILY 1 PROFILE DOMAIN-CONTAINING PROTEIN"/>
    <property type="match status" value="1"/>
</dbReference>
<evidence type="ECO:0000313" key="8">
    <source>
        <dbReference type="WBParaSite" id="SSTP_0001287700.1"/>
    </source>
</evidence>
<dbReference type="WBParaSite" id="SSTP_0001287700.1">
    <property type="protein sequence ID" value="SSTP_0001287700.1"/>
    <property type="gene ID" value="SSTP_0001287700"/>
</dbReference>
<evidence type="ECO:0000256" key="1">
    <source>
        <dbReference type="ARBA" id="ARBA00004370"/>
    </source>
</evidence>
<dbReference type="PANTHER" id="PTHR23017">
    <property type="entry name" value="SERPENTINE RECEPTOR, CLASS X"/>
    <property type="match status" value="1"/>
</dbReference>
<dbReference type="AlphaFoldDB" id="A0A913IFC1"/>
<feature type="transmembrane region" description="Helical" evidence="5">
    <location>
        <begin position="224"/>
        <end position="245"/>
    </location>
</feature>
<name>A0A913IFC1_STRER</name>
<dbReference type="Proteomes" id="UP000035681">
    <property type="component" value="Unplaced"/>
</dbReference>
<proteinExistence type="predicted"/>
<evidence type="ECO:0000256" key="2">
    <source>
        <dbReference type="ARBA" id="ARBA00022692"/>
    </source>
</evidence>
<feature type="transmembrane region" description="Helical" evidence="5">
    <location>
        <begin position="38"/>
        <end position="63"/>
    </location>
</feature>
<dbReference type="WBParaSite" id="TCONS_00010400.p1">
    <property type="protein sequence ID" value="TCONS_00010400.p1"/>
    <property type="gene ID" value="XLOC_003503"/>
</dbReference>
<feature type="transmembrane region" description="Helical" evidence="5">
    <location>
        <begin position="257"/>
        <end position="278"/>
    </location>
</feature>
<evidence type="ECO:0000313" key="7">
    <source>
        <dbReference type="Proteomes" id="UP000035681"/>
    </source>
</evidence>
<dbReference type="CDD" id="cd00637">
    <property type="entry name" value="7tm_classA_rhodopsin-like"/>
    <property type="match status" value="1"/>
</dbReference>
<accession>A0A913IFC1</accession>
<dbReference type="InterPro" id="IPR017452">
    <property type="entry name" value="GPCR_Rhodpsn_7TM"/>
</dbReference>
<protein>
    <submittedName>
        <fullName evidence="9">G-protein coupled receptors family 1 profile domain-containing protein</fullName>
    </submittedName>
</protein>
<evidence type="ECO:0000256" key="5">
    <source>
        <dbReference type="SAM" id="Phobius"/>
    </source>
</evidence>
<organism evidence="8">
    <name type="scientific">Strongyloides stercoralis</name>
    <name type="common">Threadworm</name>
    <dbReference type="NCBI Taxonomy" id="6248"/>
    <lineage>
        <taxon>Eukaryota</taxon>
        <taxon>Metazoa</taxon>
        <taxon>Ecdysozoa</taxon>
        <taxon>Nematoda</taxon>
        <taxon>Chromadorea</taxon>
        <taxon>Rhabditida</taxon>
        <taxon>Tylenchina</taxon>
        <taxon>Panagrolaimomorpha</taxon>
        <taxon>Strongyloidoidea</taxon>
        <taxon>Strongyloididae</taxon>
        <taxon>Strongyloides</taxon>
    </lineage>
</organism>
<feature type="transmembrane region" description="Helical" evidence="5">
    <location>
        <begin position="6"/>
        <end position="31"/>
    </location>
</feature>
<dbReference type="GO" id="GO:0016020">
    <property type="term" value="C:membrane"/>
    <property type="evidence" value="ECO:0007669"/>
    <property type="project" value="UniProtKB-SubCell"/>
</dbReference>
<evidence type="ECO:0000256" key="3">
    <source>
        <dbReference type="ARBA" id="ARBA00022989"/>
    </source>
</evidence>
<feature type="transmembrane region" description="Helical" evidence="5">
    <location>
        <begin position="119"/>
        <end position="139"/>
    </location>
</feature>
<evidence type="ECO:0000259" key="6">
    <source>
        <dbReference type="PROSITE" id="PS50262"/>
    </source>
</evidence>
<dbReference type="Pfam" id="PF10328">
    <property type="entry name" value="7TM_GPCR_Srx"/>
    <property type="match status" value="1"/>
</dbReference>
<evidence type="ECO:0000313" key="9">
    <source>
        <dbReference type="WBParaSite" id="TCONS_00010400.p1"/>
    </source>
</evidence>
<feature type="domain" description="G-protein coupled receptors family 1 profile" evidence="6">
    <location>
        <begin position="20"/>
        <end position="193"/>
    </location>
</feature>